<organism evidence="2 4">
    <name type="scientific">Acidithiobacillus thiooxidans</name>
    <name type="common">Thiobacillus thiooxidans</name>
    <dbReference type="NCBI Taxonomy" id="930"/>
    <lineage>
        <taxon>Bacteria</taxon>
        <taxon>Pseudomonadati</taxon>
        <taxon>Pseudomonadota</taxon>
        <taxon>Acidithiobacillia</taxon>
        <taxon>Acidithiobacillales</taxon>
        <taxon>Acidithiobacillaceae</taxon>
        <taxon>Acidithiobacillus</taxon>
    </lineage>
</organism>
<protein>
    <submittedName>
        <fullName evidence="2">Antitoxin HicB</fullName>
    </submittedName>
</protein>
<proteinExistence type="predicted"/>
<dbReference type="Proteomes" id="UP000094893">
    <property type="component" value="Unassembled WGS sequence"/>
</dbReference>
<evidence type="ECO:0000313" key="3">
    <source>
        <dbReference type="Proteomes" id="UP000094893"/>
    </source>
</evidence>
<dbReference type="InterPro" id="IPR008651">
    <property type="entry name" value="Uncharacterised_HicB"/>
</dbReference>
<sequence length="111" mass="12165">MNTLTYKGYTARIDFDDRDNSLVGRLLGIQDIIGFHAENVADLHTAFEEAVDDYLEACEKIGKSPEKPASGKLLLRVPPELHAAALIKAQAGGKSLNQLAIEALSREVRME</sequence>
<dbReference type="Pfam" id="PF05534">
    <property type="entry name" value="HicB"/>
    <property type="match status" value="1"/>
</dbReference>
<dbReference type="EMBL" id="LWRY01000015">
    <property type="protein sequence ID" value="OCX75454.1"/>
    <property type="molecule type" value="Genomic_DNA"/>
</dbReference>
<dbReference type="AlphaFoldDB" id="A0A1C2JHS1"/>
<reference evidence="2 3" key="1">
    <citation type="journal article" date="2016" name="Int. J. Mol. Sci.">
        <title>Comparative genomics of the extreme acidophile Acidithiobacillus thiooxidans reveals intraspecific divergence and niche adaptation.</title>
        <authorList>
            <person name="Zhang X."/>
            <person name="Feng X."/>
            <person name="Tao J."/>
            <person name="Ma L."/>
            <person name="Xiao Y."/>
            <person name="Liang Y."/>
            <person name="Liu X."/>
            <person name="Yin H."/>
        </authorList>
    </citation>
    <scope>NUCLEOTIDE SEQUENCE [LARGE SCALE GENOMIC DNA]</scope>
    <source>
        <strain evidence="1 3">A02</strain>
        <strain evidence="2">DXS-W</strain>
    </source>
</reference>
<dbReference type="Proteomes" id="UP000095008">
    <property type="component" value="Unassembled WGS sequence"/>
</dbReference>
<name>A0A1C2JHS1_ACITH</name>
<evidence type="ECO:0000313" key="4">
    <source>
        <dbReference type="Proteomes" id="UP000095008"/>
    </source>
</evidence>
<comment type="caution">
    <text evidence="2">The sequence shown here is derived from an EMBL/GenBank/DDBJ whole genome shotgun (WGS) entry which is preliminary data.</text>
</comment>
<dbReference type="SUPFAM" id="SSF143100">
    <property type="entry name" value="TTHA1013/TTHA0281-like"/>
    <property type="match status" value="1"/>
</dbReference>
<evidence type="ECO:0000313" key="2">
    <source>
        <dbReference type="EMBL" id="OCX75454.1"/>
    </source>
</evidence>
<dbReference type="EMBL" id="LWSA01000072">
    <property type="protein sequence ID" value="OCX74320.1"/>
    <property type="molecule type" value="Genomic_DNA"/>
</dbReference>
<dbReference type="GO" id="GO:0006355">
    <property type="term" value="P:regulation of DNA-templated transcription"/>
    <property type="evidence" value="ECO:0007669"/>
    <property type="project" value="InterPro"/>
</dbReference>
<evidence type="ECO:0000313" key="1">
    <source>
        <dbReference type="EMBL" id="OCX74320.1"/>
    </source>
</evidence>
<accession>A0A1C2JHS1</accession>
<dbReference type="InterPro" id="IPR035069">
    <property type="entry name" value="TTHA1013/TTHA0281-like"/>
</dbReference>
<gene>
    <name evidence="2" type="ORF">A6M23_02870</name>
    <name evidence="1" type="ORF">A6P07_05805</name>
</gene>
<dbReference type="SUPFAM" id="SSF47598">
    <property type="entry name" value="Ribbon-helix-helix"/>
    <property type="match status" value="1"/>
</dbReference>
<dbReference type="RefSeq" id="WP_024892874.1">
    <property type="nucleotide sequence ID" value="NZ_LWRY01000015.1"/>
</dbReference>
<keyword evidence="4" id="KW-1185">Reference proteome</keyword>
<dbReference type="OrthoDB" id="5297106at2"/>
<dbReference type="InterPro" id="IPR010985">
    <property type="entry name" value="Ribbon_hlx_hlx"/>
</dbReference>